<gene>
    <name evidence="1" type="ORF">MM817_02776</name>
</gene>
<keyword evidence="2" id="KW-1185">Reference proteome</keyword>
<dbReference type="EMBL" id="JALBUF010000015">
    <property type="protein sequence ID" value="MCI0184479.1"/>
    <property type="molecule type" value="Genomic_DNA"/>
</dbReference>
<sequence length="145" mass="16452">MISDKSGQQRATAYVVADYAYLNFTSISISPPFRLYSIRSIINFMSRLRSFTSMAVVQEDLSSSSLCFRSAWVRGDHPSRLSFSCSYSSSFFTIRSFRRSSRVLYSAFVTSPITNKSLRRFTPSRRDSSSRSFVCNRCSVGMSDS</sequence>
<organism evidence="1 2">
    <name type="scientific">Sulfoacidibacillus ferrooxidans</name>
    <dbReference type="NCBI Taxonomy" id="2005001"/>
    <lineage>
        <taxon>Bacteria</taxon>
        <taxon>Bacillati</taxon>
        <taxon>Bacillota</taxon>
        <taxon>Bacilli</taxon>
        <taxon>Bacillales</taxon>
        <taxon>Alicyclobacillaceae</taxon>
        <taxon>Sulfoacidibacillus</taxon>
    </lineage>
</organism>
<proteinExistence type="predicted"/>
<name>A0A9X2AD44_9BACL</name>
<accession>A0A9X2AD44</accession>
<evidence type="ECO:0000313" key="1">
    <source>
        <dbReference type="EMBL" id="MCI0184479.1"/>
    </source>
</evidence>
<dbReference type="AlphaFoldDB" id="A0A9X2AD44"/>
<reference evidence="1" key="1">
    <citation type="submission" date="2022-03" db="EMBL/GenBank/DDBJ databases">
        <title>Draft Genome Sequence of Firmicute Strain S0AB, a Heterotrophic Iron/Sulfur-Oxidizing Extreme Acidophile.</title>
        <authorList>
            <person name="Vergara E."/>
            <person name="Pakostova E."/>
            <person name="Johnson D.B."/>
            <person name="Holmes D.S."/>
        </authorList>
    </citation>
    <scope>NUCLEOTIDE SEQUENCE</scope>
    <source>
        <strain evidence="1">S0AB</strain>
    </source>
</reference>
<dbReference type="Proteomes" id="UP001139263">
    <property type="component" value="Unassembled WGS sequence"/>
</dbReference>
<evidence type="ECO:0000313" key="2">
    <source>
        <dbReference type="Proteomes" id="UP001139263"/>
    </source>
</evidence>
<protein>
    <submittedName>
        <fullName evidence="1">Uncharacterized protein</fullName>
    </submittedName>
</protein>
<comment type="caution">
    <text evidence="1">The sequence shown here is derived from an EMBL/GenBank/DDBJ whole genome shotgun (WGS) entry which is preliminary data.</text>
</comment>